<accession>A0A6J5RK38</accession>
<organism evidence="1">
    <name type="scientific">uncultured Caudovirales phage</name>
    <dbReference type="NCBI Taxonomy" id="2100421"/>
    <lineage>
        <taxon>Viruses</taxon>
        <taxon>Duplodnaviria</taxon>
        <taxon>Heunggongvirae</taxon>
        <taxon>Uroviricota</taxon>
        <taxon>Caudoviricetes</taxon>
        <taxon>Peduoviridae</taxon>
        <taxon>Maltschvirus</taxon>
        <taxon>Maltschvirus maltsch</taxon>
    </lineage>
</organism>
<gene>
    <name evidence="1" type="ORF">UFOVP1267_12</name>
</gene>
<proteinExistence type="predicted"/>
<reference evidence="1" key="1">
    <citation type="submission" date="2020-05" db="EMBL/GenBank/DDBJ databases">
        <authorList>
            <person name="Chiriac C."/>
            <person name="Salcher M."/>
            <person name="Ghai R."/>
            <person name="Kavagutti S V."/>
        </authorList>
    </citation>
    <scope>NUCLEOTIDE SEQUENCE</scope>
</reference>
<evidence type="ECO:0000313" key="1">
    <source>
        <dbReference type="EMBL" id="CAB4194696.1"/>
    </source>
</evidence>
<protein>
    <submittedName>
        <fullName evidence="1">Uncharacterized protein</fullName>
    </submittedName>
</protein>
<dbReference type="EMBL" id="LR797214">
    <property type="protein sequence ID" value="CAB4194696.1"/>
    <property type="molecule type" value="Genomic_DNA"/>
</dbReference>
<name>A0A6J5RK38_9CAUD</name>
<sequence length="425" mass="45739">MATSVIESGNYELFIDTGFKLDAFTLDNATRGVLDSTQYVLDGTTEFAPMLEYSTNVSLKRGRRDVGDQFSAGTMSFNLNDSLAGGTLNPLYASSPYVDPAGQFTLAPLRRVSFGRYNALGTFISLFAGQIVSYDYNYELGGQNMVTVYCADDFYLLAQTALAEYNVTEELSSTRLAAVLDLPEVAYPALSRNIETGTQTLGGAAAYTVAEGTNVKAYIDQIQQAEQGRIYMSRTGVLNSQPRIGNTISGSVADFHDDGTNIPYNSLGIIYNADLIVNRASIQHLGATSPQVADDAASQAKYLIQNTSITNSLLHNDAAALTLATYLLEGEPIATFNAVQTDYLMLTTAQRETLALVDIGDTITITNTITGGEVAQELSVEGIEIQVNVSNGHRVTFYTASTVIVYQLILDNVTYGTIDADNVLG</sequence>